<feature type="compositionally biased region" description="Low complexity" evidence="1">
    <location>
        <begin position="259"/>
        <end position="275"/>
    </location>
</feature>
<feature type="compositionally biased region" description="Low complexity" evidence="1">
    <location>
        <begin position="154"/>
        <end position="166"/>
    </location>
</feature>
<proteinExistence type="predicted"/>
<gene>
    <name evidence="2" type="ORF">DHEL01_v212238</name>
</gene>
<feature type="compositionally biased region" description="Low complexity" evidence="1">
    <location>
        <begin position="25"/>
        <end position="38"/>
    </location>
</feature>
<name>A0A2P5HGI9_DIAHE</name>
<sequence>MFQTLRQETQGDRQLIAETTRAPHSTAEAAGSTEAAQAPPSSVGPAPADSSASETMEDAGPDMFDHDASLYEFLHAEATFEPHEPAVSDALFFDAVGMVPPSSLHGTMSLGDCFAQDHAQQGAFSQTAAPGAGALVATSLSSALPGNSGHSHRPAGSSSSSNSNFGPSRQGCGCFDLLRTFEAVEIYLVWATRGSSPGCRSFRVDEVLSCQKEVLERCELRLQCGEYPLKSWDAMLLICIFEKVLASILQLIAAGDPGPTTQSPRRPPSSQRRQSFLNPESSPASVMENVFIKSHSTGTGFPEWKFDEEDQRQVLQSLLCSRLTRLGALIKRLEEVAMSNHWLVPHMSMIRGLSDQISRARPNRTDDQWPR</sequence>
<evidence type="ECO:0000313" key="2">
    <source>
        <dbReference type="EMBL" id="POS69367.1"/>
    </source>
</evidence>
<dbReference type="Proteomes" id="UP000094444">
    <property type="component" value="Unassembled WGS sequence"/>
</dbReference>
<reference evidence="2" key="1">
    <citation type="submission" date="2017-09" db="EMBL/GenBank/DDBJ databases">
        <title>Polyketide synthases of a Diaporthe helianthi virulent isolate.</title>
        <authorList>
            <person name="Baroncelli R."/>
        </authorList>
    </citation>
    <scope>NUCLEOTIDE SEQUENCE [LARGE SCALE GENOMIC DNA]</scope>
    <source>
        <strain evidence="2">7/96</strain>
    </source>
</reference>
<feature type="region of interest" description="Disordered" evidence="1">
    <location>
        <begin position="145"/>
        <end position="166"/>
    </location>
</feature>
<accession>A0A2P5HGI9</accession>
<evidence type="ECO:0008006" key="4">
    <source>
        <dbReference type="Google" id="ProtNLM"/>
    </source>
</evidence>
<evidence type="ECO:0000256" key="1">
    <source>
        <dbReference type="SAM" id="MobiDB-lite"/>
    </source>
</evidence>
<keyword evidence="3" id="KW-1185">Reference proteome</keyword>
<dbReference type="InParanoid" id="A0A2P5HGI9"/>
<dbReference type="OrthoDB" id="4356994at2759"/>
<evidence type="ECO:0000313" key="3">
    <source>
        <dbReference type="Proteomes" id="UP000094444"/>
    </source>
</evidence>
<dbReference type="AlphaFoldDB" id="A0A2P5HGI9"/>
<dbReference type="STRING" id="158607.A0A2P5HGI9"/>
<dbReference type="EMBL" id="MAVT02002364">
    <property type="protein sequence ID" value="POS69367.1"/>
    <property type="molecule type" value="Genomic_DNA"/>
</dbReference>
<organism evidence="2 3">
    <name type="scientific">Diaporthe helianthi</name>
    <dbReference type="NCBI Taxonomy" id="158607"/>
    <lineage>
        <taxon>Eukaryota</taxon>
        <taxon>Fungi</taxon>
        <taxon>Dikarya</taxon>
        <taxon>Ascomycota</taxon>
        <taxon>Pezizomycotina</taxon>
        <taxon>Sordariomycetes</taxon>
        <taxon>Sordariomycetidae</taxon>
        <taxon>Diaporthales</taxon>
        <taxon>Diaporthaceae</taxon>
        <taxon>Diaporthe</taxon>
    </lineage>
</organism>
<protein>
    <recommendedName>
        <fullName evidence="4">Aflatoxin regulatory protein domain-containing protein</fullName>
    </recommendedName>
</protein>
<feature type="region of interest" description="Disordered" evidence="1">
    <location>
        <begin position="1"/>
        <end position="64"/>
    </location>
</feature>
<feature type="region of interest" description="Disordered" evidence="1">
    <location>
        <begin position="256"/>
        <end position="282"/>
    </location>
</feature>
<comment type="caution">
    <text evidence="2">The sequence shown here is derived from an EMBL/GenBank/DDBJ whole genome shotgun (WGS) entry which is preliminary data.</text>
</comment>